<protein>
    <submittedName>
        <fullName evidence="1">Uncharacterized protein</fullName>
    </submittedName>
</protein>
<proteinExistence type="evidence at transcript level"/>
<evidence type="ECO:0000313" key="1">
    <source>
        <dbReference type="EMBL" id="BAN66041.1"/>
    </source>
</evidence>
<organism evidence="1">
    <name type="scientific">Babesia bovis</name>
    <dbReference type="NCBI Taxonomy" id="5865"/>
    <lineage>
        <taxon>Eukaryota</taxon>
        <taxon>Sar</taxon>
        <taxon>Alveolata</taxon>
        <taxon>Apicomplexa</taxon>
        <taxon>Aconoidasida</taxon>
        <taxon>Piroplasmida</taxon>
        <taxon>Babesiidae</taxon>
        <taxon>Babesia</taxon>
    </lineage>
</organism>
<dbReference type="EMBL" id="AK442247">
    <property type="protein sequence ID" value="BAN66041.1"/>
    <property type="molecule type" value="mRNA"/>
</dbReference>
<reference evidence="1" key="1">
    <citation type="journal article" date="2014" name="BMC Genomics">
        <title>The Babesia bovis gene and promoter model: an update from full-length EST analysis.</title>
        <authorList>
            <person name="Yamagishi J."/>
            <person name="Wakaguri H."/>
            <person name="Yokoyama N."/>
            <person name="Yamashita R."/>
            <person name="Suzuki Y."/>
            <person name="Xuan X."/>
            <person name="Igarashi I."/>
        </authorList>
    </citation>
    <scope>NUCLEOTIDE SEQUENCE</scope>
    <source>
        <strain evidence="1">Texas</strain>
    </source>
</reference>
<sequence>MNNRPGRKSLLDFTGTNAPSWPSKYIPLPRYNAHKALIDITFVLIPCLENNWSATAYTSKKFDRSSVTTSMTHGLRSPGPQ</sequence>
<name>S6B9Z2_BABBO</name>
<accession>S6B9Z2</accession>
<dbReference type="AlphaFoldDB" id="S6B9Z2"/>